<proteinExistence type="inferred from homology"/>
<dbReference type="Proteomes" id="UP001491310">
    <property type="component" value="Unassembled WGS sequence"/>
</dbReference>
<dbReference type="Pfam" id="PF10343">
    <property type="entry name" value="Q_salvage"/>
    <property type="match status" value="1"/>
</dbReference>
<evidence type="ECO:0000256" key="1">
    <source>
        <dbReference type="ARBA" id="ARBA00022801"/>
    </source>
</evidence>
<evidence type="ECO:0000256" key="6">
    <source>
        <dbReference type="RuleBase" id="RU365002"/>
    </source>
</evidence>
<evidence type="ECO:0000256" key="3">
    <source>
        <dbReference type="ARBA" id="ARBA00035306"/>
    </source>
</evidence>
<protein>
    <recommendedName>
        <fullName evidence="3 6">Queuosine 5'-phosphate N-glycosylase/hydrolase</fullName>
        <ecNumber evidence="6">3.2.2.-</ecNumber>
    </recommendedName>
    <alternativeName>
        <fullName evidence="4 6">Queuosine-nucleotide N-glycosylase/hydrolase</fullName>
    </alternativeName>
</protein>
<dbReference type="EMBL" id="JALJOT010000001">
    <property type="protein sequence ID" value="KAK9918240.1"/>
    <property type="molecule type" value="Genomic_DNA"/>
</dbReference>
<comment type="caution">
    <text evidence="7">The sequence shown here is derived from an EMBL/GenBank/DDBJ whole genome shotgun (WGS) entry which is preliminary data.</text>
</comment>
<evidence type="ECO:0000313" key="7">
    <source>
        <dbReference type="EMBL" id="KAK9918240.1"/>
    </source>
</evidence>
<dbReference type="InterPro" id="IPR019438">
    <property type="entry name" value="Q_salvage"/>
</dbReference>
<name>A0ABR2Z2P9_9CHLO</name>
<evidence type="ECO:0000313" key="8">
    <source>
        <dbReference type="Proteomes" id="UP001491310"/>
    </source>
</evidence>
<keyword evidence="8" id="KW-1185">Reference proteome</keyword>
<evidence type="ECO:0000256" key="5">
    <source>
        <dbReference type="ARBA" id="ARBA00048204"/>
    </source>
</evidence>
<reference evidence="7 8" key="1">
    <citation type="journal article" date="2024" name="Nat. Commun.">
        <title>Phylogenomics reveals the evolutionary origins of lichenization in chlorophyte algae.</title>
        <authorList>
            <person name="Puginier C."/>
            <person name="Libourel C."/>
            <person name="Otte J."/>
            <person name="Skaloud P."/>
            <person name="Haon M."/>
            <person name="Grisel S."/>
            <person name="Petersen M."/>
            <person name="Berrin J.G."/>
            <person name="Delaux P.M."/>
            <person name="Dal Grande F."/>
            <person name="Keller J."/>
        </authorList>
    </citation>
    <scope>NUCLEOTIDE SEQUENCE [LARGE SCALE GENOMIC DNA]</scope>
    <source>
        <strain evidence="7 8">SAG 216-7</strain>
    </source>
</reference>
<comment type="similarity">
    <text evidence="2 6">Belongs to the QNG1 protein family.</text>
</comment>
<evidence type="ECO:0000256" key="4">
    <source>
        <dbReference type="ARBA" id="ARBA00035393"/>
    </source>
</evidence>
<dbReference type="PANTHER" id="PTHR21314:SF0">
    <property type="entry name" value="QUEUOSINE 5'-PHOSPHATE N-GLYCOSYLASE_HYDROLASE"/>
    <property type="match status" value="1"/>
</dbReference>
<gene>
    <name evidence="7" type="ORF">WJX75_002493</name>
</gene>
<evidence type="ECO:0000256" key="2">
    <source>
        <dbReference type="ARBA" id="ARBA00035119"/>
    </source>
</evidence>
<dbReference type="EC" id="3.2.2.-" evidence="6"/>
<keyword evidence="1 6" id="KW-0378">Hydrolase</keyword>
<comment type="catalytic activity">
    <reaction evidence="5 6">
        <text>queuosine 5'-phosphate + H2O = queuine + D-ribose 5-phosphate</text>
        <dbReference type="Rhea" id="RHEA:75387"/>
        <dbReference type="ChEBI" id="CHEBI:15377"/>
        <dbReference type="ChEBI" id="CHEBI:17433"/>
        <dbReference type="ChEBI" id="CHEBI:78346"/>
        <dbReference type="ChEBI" id="CHEBI:194371"/>
    </reaction>
    <physiologicalReaction direction="left-to-right" evidence="5 6">
        <dbReference type="Rhea" id="RHEA:75388"/>
    </physiologicalReaction>
</comment>
<accession>A0ABR2Z2P9</accession>
<sequence length="323" mass="36665">MARSTDLITRVRESAAFVSGVASDVHVNPEEAWQAAHGISSQQLEHLTSPRAFDSETHFTDNGPLTILYLLCVDSINFCFWPQRGLEYEHLARGLKEALLRDQHTLDADRLAYITGSQLQELLSLPSPMPEQDKRASLLRELGQQLLTCFNGQPEKLIARAEGSAVRLVDLIVEHFPGFRDCTVYRGREVWFLKRAQIFVGDVWGAFQGEGLGRFDDISQLTMFADYRVPVVLRQMGILVYSSQLAQKVDAREELAAGSEAEIEIRACTIEAVEVLKRALQERSSRDGCPVPHNVQLDWFLWERGERERDTAPPHHRTRTTFY</sequence>
<comment type="function">
    <text evidence="6">Catalyzes the hydrolysis of queuosine 5'-phosphate, releasing the nucleobase queuine (q). Is required for salvage of queuine from exogenous queuosine (Q) that is imported and then converted to queuosine 5'-phosphate intracellularly.</text>
</comment>
<organism evidence="7 8">
    <name type="scientific">Coccomyxa subellipsoidea</name>
    <dbReference type="NCBI Taxonomy" id="248742"/>
    <lineage>
        <taxon>Eukaryota</taxon>
        <taxon>Viridiplantae</taxon>
        <taxon>Chlorophyta</taxon>
        <taxon>core chlorophytes</taxon>
        <taxon>Trebouxiophyceae</taxon>
        <taxon>Trebouxiophyceae incertae sedis</taxon>
        <taxon>Coccomyxaceae</taxon>
        <taxon>Coccomyxa</taxon>
    </lineage>
</organism>
<dbReference type="PANTHER" id="PTHR21314">
    <property type="entry name" value="QUEUOSINE 5'-PHOSPHATE N-GLYCOSYLASE_HYDROLASE-RELATED"/>
    <property type="match status" value="1"/>
</dbReference>